<protein>
    <submittedName>
        <fullName evidence="1">Uncharacterized protein</fullName>
    </submittedName>
</protein>
<evidence type="ECO:0000313" key="2">
    <source>
        <dbReference type="Proteomes" id="UP000238823"/>
    </source>
</evidence>
<dbReference type="Proteomes" id="UP000238823">
    <property type="component" value="Unassembled WGS sequence"/>
</dbReference>
<sequence>MTTAGRVRARPAQLHALAGELSTDISELHDVAVFPAGYGVAVGEHRADGLDADLWIHEFSL</sequence>
<dbReference type="EMBL" id="PVNL01000120">
    <property type="protein sequence ID" value="PRP99621.1"/>
    <property type="molecule type" value="Genomic_DNA"/>
</dbReference>
<dbReference type="RefSeq" id="WP_106093114.1">
    <property type="nucleotide sequence ID" value="NZ_PVNL01000120.1"/>
</dbReference>
<gene>
    <name evidence="1" type="ORF">ENSA7_62610</name>
</gene>
<name>A0A2S9Y3I0_9BACT</name>
<reference evidence="1 2" key="1">
    <citation type="submission" date="2018-03" db="EMBL/GenBank/DDBJ databases">
        <title>Draft Genome Sequences of the Obligatory Marine Myxobacteria Enhygromyxa salina SWB007.</title>
        <authorList>
            <person name="Poehlein A."/>
            <person name="Moghaddam J.A."/>
            <person name="Harms H."/>
            <person name="Alanjari M."/>
            <person name="Koenig G.M."/>
            <person name="Daniel R."/>
            <person name="Schaeberle T.F."/>
        </authorList>
    </citation>
    <scope>NUCLEOTIDE SEQUENCE [LARGE SCALE GENOMIC DNA]</scope>
    <source>
        <strain evidence="1 2">SWB007</strain>
    </source>
</reference>
<accession>A0A2S9Y3I0</accession>
<dbReference type="AlphaFoldDB" id="A0A2S9Y3I0"/>
<proteinExistence type="predicted"/>
<comment type="caution">
    <text evidence="1">The sequence shown here is derived from an EMBL/GenBank/DDBJ whole genome shotgun (WGS) entry which is preliminary data.</text>
</comment>
<organism evidence="1 2">
    <name type="scientific">Enhygromyxa salina</name>
    <dbReference type="NCBI Taxonomy" id="215803"/>
    <lineage>
        <taxon>Bacteria</taxon>
        <taxon>Pseudomonadati</taxon>
        <taxon>Myxococcota</taxon>
        <taxon>Polyangia</taxon>
        <taxon>Nannocystales</taxon>
        <taxon>Nannocystaceae</taxon>
        <taxon>Enhygromyxa</taxon>
    </lineage>
</organism>
<evidence type="ECO:0000313" key="1">
    <source>
        <dbReference type="EMBL" id="PRP99621.1"/>
    </source>
</evidence>